<protein>
    <submittedName>
        <fullName evidence="1">Uncharacterized protein</fullName>
    </submittedName>
</protein>
<dbReference type="KEGG" id="nch:A0U93_13140"/>
<dbReference type="STRING" id="320497.A0U93_13140"/>
<organism evidence="1 2">
    <name type="scientific">Neoasaia chiangmaiensis</name>
    <dbReference type="NCBI Taxonomy" id="320497"/>
    <lineage>
        <taxon>Bacteria</taxon>
        <taxon>Pseudomonadati</taxon>
        <taxon>Pseudomonadota</taxon>
        <taxon>Alphaproteobacteria</taxon>
        <taxon>Acetobacterales</taxon>
        <taxon>Acetobacteraceae</taxon>
        <taxon>Neoasaia</taxon>
    </lineage>
</organism>
<sequence>MKPGLPHAFEFPGVAVNRDIGLSVTGHDADLLNRTGETSTSALAGAAIHADYALAERLVLRSRAGWAEVLNAHHYFSGLRMRRADSRTASGQR</sequence>
<gene>
    <name evidence="1" type="ORF">A0U93_13140</name>
</gene>
<dbReference type="EMBL" id="CP014691">
    <property type="protein sequence ID" value="AQS88704.1"/>
    <property type="molecule type" value="Genomic_DNA"/>
</dbReference>
<accession>A0A1U9KS40</accession>
<evidence type="ECO:0000313" key="2">
    <source>
        <dbReference type="Proteomes" id="UP000188604"/>
    </source>
</evidence>
<dbReference type="AlphaFoldDB" id="A0A1U9KS40"/>
<proteinExistence type="predicted"/>
<name>A0A1U9KS40_9PROT</name>
<dbReference type="Proteomes" id="UP000188604">
    <property type="component" value="Chromosome"/>
</dbReference>
<evidence type="ECO:0000313" key="1">
    <source>
        <dbReference type="EMBL" id="AQS88704.1"/>
    </source>
</evidence>
<reference evidence="1 2" key="1">
    <citation type="submission" date="2016-03" db="EMBL/GenBank/DDBJ databases">
        <title>Acetic acid bacteria sequencing.</title>
        <authorList>
            <person name="Brandt J."/>
            <person name="Jakob F."/>
            <person name="Vogel R.F."/>
        </authorList>
    </citation>
    <scope>NUCLEOTIDE SEQUENCE [LARGE SCALE GENOMIC DNA]</scope>
    <source>
        <strain evidence="1 2">NBRC 101099</strain>
    </source>
</reference>
<keyword evidence="2" id="KW-1185">Reference proteome</keyword>